<sequence length="189" mass="19850">MSVQTPEVEAIHTVINCPRCGADHADSDGCPSCGLLSAPVPCAPGSATSATRFRCVICGVPVCGGEPSGTDAALCELHEDIPVIQGWAQVYTTSDEIEAGLISENLRADGVDSQLYTQKDDNFPVDLGELSIIRVLVPSFDYERGIEIIRSYMNQSGEVGFACANCGEVYEPGAEVCTNCGASLIGEAE</sequence>
<reference evidence="2 3" key="1">
    <citation type="submission" date="2020-08" db="EMBL/GenBank/DDBJ databases">
        <title>Genomic Encyclopedia of Type Strains, Phase IV (KMG-IV): sequencing the most valuable type-strain genomes for metagenomic binning, comparative biology and taxonomic classification.</title>
        <authorList>
            <person name="Goeker M."/>
        </authorList>
    </citation>
    <scope>NUCLEOTIDE SEQUENCE [LARGE SCALE GENOMIC DNA]</scope>
    <source>
        <strain evidence="2 3">DSM 29007</strain>
    </source>
</reference>
<feature type="domain" description="DUF2007" evidence="1">
    <location>
        <begin position="87"/>
        <end position="151"/>
    </location>
</feature>
<dbReference type="Proteomes" id="UP000582837">
    <property type="component" value="Unassembled WGS sequence"/>
</dbReference>
<dbReference type="EMBL" id="JACHIA010000028">
    <property type="protein sequence ID" value="MBB6073740.1"/>
    <property type="molecule type" value="Genomic_DNA"/>
</dbReference>
<keyword evidence="3" id="KW-1185">Reference proteome</keyword>
<evidence type="ECO:0000313" key="2">
    <source>
        <dbReference type="EMBL" id="MBB6073740.1"/>
    </source>
</evidence>
<accession>A0A841H6K0</accession>
<dbReference type="AlphaFoldDB" id="A0A841H6K0"/>
<proteinExistence type="predicted"/>
<organism evidence="2 3">
    <name type="scientific">Longimicrobium terrae</name>
    <dbReference type="NCBI Taxonomy" id="1639882"/>
    <lineage>
        <taxon>Bacteria</taxon>
        <taxon>Pseudomonadati</taxon>
        <taxon>Gemmatimonadota</taxon>
        <taxon>Longimicrobiia</taxon>
        <taxon>Longimicrobiales</taxon>
        <taxon>Longimicrobiaceae</taxon>
        <taxon>Longimicrobium</taxon>
    </lineage>
</organism>
<dbReference type="Pfam" id="PF09413">
    <property type="entry name" value="DUF2007"/>
    <property type="match status" value="1"/>
</dbReference>
<name>A0A841H6K0_9BACT</name>
<gene>
    <name evidence="2" type="ORF">HNQ61_005411</name>
</gene>
<comment type="caution">
    <text evidence="2">The sequence shown here is derived from an EMBL/GenBank/DDBJ whole genome shotgun (WGS) entry which is preliminary data.</text>
</comment>
<evidence type="ECO:0000259" key="1">
    <source>
        <dbReference type="Pfam" id="PF09413"/>
    </source>
</evidence>
<dbReference type="RefSeq" id="WP_170035579.1">
    <property type="nucleotide sequence ID" value="NZ_JABDTL010000001.1"/>
</dbReference>
<protein>
    <submittedName>
        <fullName evidence="2">Putative C2H2 Zn-finger protein</fullName>
    </submittedName>
</protein>
<dbReference type="InterPro" id="IPR018551">
    <property type="entry name" value="DUF2007"/>
</dbReference>
<evidence type="ECO:0000313" key="3">
    <source>
        <dbReference type="Proteomes" id="UP000582837"/>
    </source>
</evidence>